<dbReference type="SUPFAM" id="SSF53335">
    <property type="entry name" value="S-adenosyl-L-methionine-dependent methyltransferases"/>
    <property type="match status" value="1"/>
</dbReference>
<dbReference type="CDD" id="cd02440">
    <property type="entry name" value="AdoMet_MTases"/>
    <property type="match status" value="1"/>
</dbReference>
<dbReference type="EMBL" id="VRZA01000003">
    <property type="protein sequence ID" value="TXS93805.1"/>
    <property type="molecule type" value="Genomic_DNA"/>
</dbReference>
<comment type="catalytic activity">
    <reaction evidence="7 8">
        <text>guanosine(966) in 16S rRNA + S-adenosyl-L-methionine = N(2)-methylguanosine(966) in 16S rRNA + S-adenosyl-L-homocysteine + H(+)</text>
        <dbReference type="Rhea" id="RHEA:23548"/>
        <dbReference type="Rhea" id="RHEA-COMP:10211"/>
        <dbReference type="Rhea" id="RHEA-COMP:10212"/>
        <dbReference type="ChEBI" id="CHEBI:15378"/>
        <dbReference type="ChEBI" id="CHEBI:57856"/>
        <dbReference type="ChEBI" id="CHEBI:59789"/>
        <dbReference type="ChEBI" id="CHEBI:74269"/>
        <dbReference type="ChEBI" id="CHEBI:74481"/>
        <dbReference type="EC" id="2.1.1.171"/>
    </reaction>
</comment>
<dbReference type="PROSITE" id="PS00092">
    <property type="entry name" value="N6_MTASE"/>
    <property type="match status" value="1"/>
</dbReference>
<gene>
    <name evidence="9" type="primary">rsmD</name>
    <name evidence="9" type="ORF">FV139_09205</name>
</gene>
<proteinExistence type="inferred from homology"/>
<dbReference type="GO" id="GO:0052913">
    <property type="term" value="F:16S rRNA (guanine(966)-N(2))-methyltransferase activity"/>
    <property type="evidence" value="ECO:0007669"/>
    <property type="project" value="UniProtKB-EC"/>
</dbReference>
<evidence type="ECO:0000256" key="7">
    <source>
        <dbReference type="ARBA" id="ARBA00048326"/>
    </source>
</evidence>
<accession>A0A5C8ZYZ4</accession>
<protein>
    <recommendedName>
        <fullName evidence="4 8">Ribosomal RNA small subunit methyltransferase D</fullName>
        <ecNumber evidence="3 8">2.1.1.171</ecNumber>
    </recommendedName>
</protein>
<dbReference type="InterPro" id="IPR029063">
    <property type="entry name" value="SAM-dependent_MTases_sf"/>
</dbReference>
<keyword evidence="10" id="KW-1185">Reference proteome</keyword>
<evidence type="ECO:0000313" key="10">
    <source>
        <dbReference type="Proteomes" id="UP000321039"/>
    </source>
</evidence>
<evidence type="ECO:0000256" key="8">
    <source>
        <dbReference type="PIRNR" id="PIRNR004553"/>
    </source>
</evidence>
<evidence type="ECO:0000256" key="6">
    <source>
        <dbReference type="ARBA" id="ARBA00022679"/>
    </source>
</evidence>
<sequence>MPQARKTRKPTANNTSELRIIGGQWRGRKLGFIPADGLRPTTDRVRETLFNWLAPEIHGARCLDLFSGSGALGLEALSRGAAHCDFVDTNSVNLRQIERHLNLLSTSDRADCHPQSASDFLASTRARWDIVFVDPPFGLDLAGSACEQLAAGHLDPGASIYLECGRRDPLPSPPAGWELHRDKTAGNVRYCLYHMAN</sequence>
<dbReference type="Proteomes" id="UP000321039">
    <property type="component" value="Unassembled WGS sequence"/>
</dbReference>
<keyword evidence="8" id="KW-0949">S-adenosyl-L-methionine</keyword>
<keyword evidence="8" id="KW-0698">rRNA processing</keyword>
<comment type="caution">
    <text evidence="9">The sequence shown here is derived from an EMBL/GenBank/DDBJ whole genome shotgun (WGS) entry which is preliminary data.</text>
</comment>
<evidence type="ECO:0000256" key="2">
    <source>
        <dbReference type="ARBA" id="ARBA00005269"/>
    </source>
</evidence>
<evidence type="ECO:0000256" key="5">
    <source>
        <dbReference type="ARBA" id="ARBA00022603"/>
    </source>
</evidence>
<comment type="function">
    <text evidence="1 8">Specifically methylates the guanine in position 966 of 16S rRNA in the assembled 30S particle.</text>
</comment>
<dbReference type="NCBIfam" id="TIGR00095">
    <property type="entry name" value="16S rRNA (guanine(966)-N(2))-methyltransferase RsmD"/>
    <property type="match status" value="1"/>
</dbReference>
<keyword evidence="5 8" id="KW-0489">Methyltransferase</keyword>
<dbReference type="InterPro" id="IPR004398">
    <property type="entry name" value="RNA_MeTrfase_RsmD"/>
</dbReference>
<organism evidence="9 10">
    <name type="scientific">Parahaliea maris</name>
    <dbReference type="NCBI Taxonomy" id="2716870"/>
    <lineage>
        <taxon>Bacteria</taxon>
        <taxon>Pseudomonadati</taxon>
        <taxon>Pseudomonadota</taxon>
        <taxon>Gammaproteobacteria</taxon>
        <taxon>Cellvibrionales</taxon>
        <taxon>Halieaceae</taxon>
        <taxon>Parahaliea</taxon>
    </lineage>
</organism>
<evidence type="ECO:0000256" key="4">
    <source>
        <dbReference type="ARBA" id="ARBA00013682"/>
    </source>
</evidence>
<dbReference type="Pfam" id="PF03602">
    <property type="entry name" value="Cons_hypoth95"/>
    <property type="match status" value="1"/>
</dbReference>
<dbReference type="PANTHER" id="PTHR43542:SF1">
    <property type="entry name" value="METHYLTRANSFERASE"/>
    <property type="match status" value="1"/>
</dbReference>
<dbReference type="EC" id="2.1.1.171" evidence="3 8"/>
<evidence type="ECO:0000256" key="1">
    <source>
        <dbReference type="ARBA" id="ARBA00002649"/>
    </source>
</evidence>
<dbReference type="GO" id="GO:0003676">
    <property type="term" value="F:nucleic acid binding"/>
    <property type="evidence" value="ECO:0007669"/>
    <property type="project" value="InterPro"/>
</dbReference>
<keyword evidence="6 8" id="KW-0808">Transferase</keyword>
<dbReference type="PIRSF" id="PIRSF004553">
    <property type="entry name" value="CHP00095"/>
    <property type="match status" value="1"/>
</dbReference>
<dbReference type="PANTHER" id="PTHR43542">
    <property type="entry name" value="METHYLTRANSFERASE"/>
    <property type="match status" value="1"/>
</dbReference>
<evidence type="ECO:0000256" key="3">
    <source>
        <dbReference type="ARBA" id="ARBA00012141"/>
    </source>
</evidence>
<dbReference type="AlphaFoldDB" id="A0A5C8ZYZ4"/>
<dbReference type="RefSeq" id="WP_148068147.1">
    <property type="nucleotide sequence ID" value="NZ_VRZA01000003.1"/>
</dbReference>
<evidence type="ECO:0000313" key="9">
    <source>
        <dbReference type="EMBL" id="TXS93805.1"/>
    </source>
</evidence>
<comment type="similarity">
    <text evidence="2 8">Belongs to the methyltransferase superfamily. RsmD family.</text>
</comment>
<name>A0A5C8ZYZ4_9GAMM</name>
<dbReference type="InterPro" id="IPR002052">
    <property type="entry name" value="DNA_methylase_N6_adenine_CS"/>
</dbReference>
<reference evidence="9 10" key="1">
    <citation type="submission" date="2019-08" db="EMBL/GenBank/DDBJ databases">
        <title>Parahaliea maris sp. nov., isolated from the surface seawater.</title>
        <authorList>
            <person name="Liu Y."/>
        </authorList>
    </citation>
    <scope>NUCLEOTIDE SEQUENCE [LARGE SCALE GENOMIC DNA]</scope>
    <source>
        <strain evidence="9 10">HSLHS9</strain>
    </source>
</reference>
<dbReference type="Gene3D" id="3.40.50.150">
    <property type="entry name" value="Vaccinia Virus protein VP39"/>
    <property type="match status" value="1"/>
</dbReference>